<dbReference type="InterPro" id="IPR037138">
    <property type="entry name" value="His_deacetylse_dom_sf"/>
</dbReference>
<dbReference type="CDD" id="cd10001">
    <property type="entry name" value="HDAC_classII_APAH"/>
    <property type="match status" value="1"/>
</dbReference>
<protein>
    <recommendedName>
        <fullName evidence="7">Histone deacetylase domain-containing protein</fullName>
    </recommendedName>
</protein>
<feature type="domain" description="Histone deacetylase" evidence="7">
    <location>
        <begin position="27"/>
        <end position="361"/>
    </location>
</feature>
<evidence type="ECO:0000256" key="5">
    <source>
        <dbReference type="ARBA" id="ARBA00022833"/>
    </source>
</evidence>
<dbReference type="GO" id="GO:0004407">
    <property type="term" value="F:histone deacetylase activity"/>
    <property type="evidence" value="ECO:0007669"/>
    <property type="project" value="TreeGrafter"/>
</dbReference>
<dbReference type="PRINTS" id="PR01270">
    <property type="entry name" value="HDASUPER"/>
</dbReference>
<dbReference type="GO" id="GO:0016787">
    <property type="term" value="F:hydrolase activity"/>
    <property type="evidence" value="ECO:0007669"/>
    <property type="project" value="UniProtKB-KW"/>
</dbReference>
<reference evidence="8 9" key="1">
    <citation type="submission" date="2018-12" db="EMBL/GenBank/DDBJ databases">
        <title>Venturia inaequalis Genome Resource.</title>
        <authorList>
            <person name="Lichtner F.J."/>
        </authorList>
    </citation>
    <scope>NUCLEOTIDE SEQUENCE [LARGE SCALE GENOMIC DNA]</scope>
    <source>
        <strain evidence="8 9">120213</strain>
    </source>
</reference>
<comment type="caution">
    <text evidence="8">The sequence shown here is derived from an EMBL/GenBank/DDBJ whole genome shotgun (WGS) entry which is preliminary data.</text>
</comment>
<sequence length="379" mass="41392">MLVLHNPTTLLHKTKEIIGSRLIDALECPERIAAIVKAVSEDEKHDLCVVDGRGERVGRLLEVCLRGTHDAGYLDHLKTIFARQLESGLVEGDGCVLPECFRMPRGATGSMGLTAPRDVFARAGYYAFDMSSGISKHSYTSILASASLAIEGAIRITQGHPTITSLCRPPGHHCDTKTAGGYCYINNAVLAVQALTHLHNPPPHPNKPSSNPSSHSEHPKIAILDIDFHHGNGTQDFFYDSADVLYVSVHGEDEYPYYSGNARETGRGAGQGFNKNYPLPTRSSADEYLGTVRDAVREIKVFGPGYLVISLGFDTFHLDPLGSFKLETGDYRRVAWSIRREVDVPCLILLEGGYVVEDLGGNLVAFLDGWENAERGDDA</sequence>
<comment type="cofactor">
    <cofactor evidence="1">
        <name>Zn(2+)</name>
        <dbReference type="ChEBI" id="CHEBI:29105"/>
    </cofactor>
</comment>
<evidence type="ECO:0000256" key="2">
    <source>
        <dbReference type="ARBA" id="ARBA00005947"/>
    </source>
</evidence>
<evidence type="ECO:0000313" key="9">
    <source>
        <dbReference type="Proteomes" id="UP000447873"/>
    </source>
</evidence>
<comment type="similarity">
    <text evidence="2">Belongs to the histone deacetylase family.</text>
</comment>
<accession>A0A8H3Z9S7</accession>
<name>A0A8H3Z9S7_VENIN</name>
<dbReference type="Gene3D" id="3.40.800.20">
    <property type="entry name" value="Histone deacetylase domain"/>
    <property type="match status" value="1"/>
</dbReference>
<proteinExistence type="inferred from homology"/>
<organism evidence="8 9">
    <name type="scientific">Venturia inaequalis</name>
    <name type="common">Apple scab fungus</name>
    <dbReference type="NCBI Taxonomy" id="5025"/>
    <lineage>
        <taxon>Eukaryota</taxon>
        <taxon>Fungi</taxon>
        <taxon>Dikarya</taxon>
        <taxon>Ascomycota</taxon>
        <taxon>Pezizomycotina</taxon>
        <taxon>Dothideomycetes</taxon>
        <taxon>Pleosporomycetidae</taxon>
        <taxon>Venturiales</taxon>
        <taxon>Venturiaceae</taxon>
        <taxon>Venturia</taxon>
    </lineage>
</organism>
<dbReference type="InterPro" id="IPR023696">
    <property type="entry name" value="Ureohydrolase_dom_sf"/>
</dbReference>
<dbReference type="SUPFAM" id="SSF52768">
    <property type="entry name" value="Arginase/deacetylase"/>
    <property type="match status" value="1"/>
</dbReference>
<dbReference type="EMBL" id="WNWS01000008">
    <property type="protein sequence ID" value="KAE9988418.1"/>
    <property type="molecule type" value="Genomic_DNA"/>
</dbReference>
<dbReference type="GO" id="GO:0040029">
    <property type="term" value="P:epigenetic regulation of gene expression"/>
    <property type="evidence" value="ECO:0007669"/>
    <property type="project" value="TreeGrafter"/>
</dbReference>
<evidence type="ECO:0000259" key="7">
    <source>
        <dbReference type="Pfam" id="PF00850"/>
    </source>
</evidence>
<dbReference type="InterPro" id="IPR000286">
    <property type="entry name" value="HDACs"/>
</dbReference>
<dbReference type="PANTHER" id="PTHR10625">
    <property type="entry name" value="HISTONE DEACETYLASE HDAC1-RELATED"/>
    <property type="match status" value="1"/>
</dbReference>
<keyword evidence="4" id="KW-0378">Hydrolase</keyword>
<dbReference type="GO" id="GO:0046872">
    <property type="term" value="F:metal ion binding"/>
    <property type="evidence" value="ECO:0007669"/>
    <property type="project" value="UniProtKB-KW"/>
</dbReference>
<feature type="region of interest" description="Disordered" evidence="6">
    <location>
        <begin position="197"/>
        <end position="217"/>
    </location>
</feature>
<keyword evidence="3" id="KW-0479">Metal-binding</keyword>
<evidence type="ECO:0000256" key="4">
    <source>
        <dbReference type="ARBA" id="ARBA00022801"/>
    </source>
</evidence>
<gene>
    <name evidence="8" type="ORF">EG328_011178</name>
</gene>
<dbReference type="Proteomes" id="UP000447873">
    <property type="component" value="Unassembled WGS sequence"/>
</dbReference>
<evidence type="ECO:0000256" key="3">
    <source>
        <dbReference type="ARBA" id="ARBA00022723"/>
    </source>
</evidence>
<evidence type="ECO:0000256" key="6">
    <source>
        <dbReference type="SAM" id="MobiDB-lite"/>
    </source>
</evidence>
<keyword evidence="5" id="KW-0862">Zinc</keyword>
<dbReference type="AlphaFoldDB" id="A0A8H3Z9S7"/>
<evidence type="ECO:0000256" key="1">
    <source>
        <dbReference type="ARBA" id="ARBA00001947"/>
    </source>
</evidence>
<dbReference type="InterPro" id="IPR023801">
    <property type="entry name" value="His_deacetylse_dom"/>
</dbReference>
<dbReference type="PANTHER" id="PTHR10625:SF17">
    <property type="entry name" value="HISTONE DEACETYLASE 8"/>
    <property type="match status" value="1"/>
</dbReference>
<evidence type="ECO:0000313" key="8">
    <source>
        <dbReference type="EMBL" id="KAE9988418.1"/>
    </source>
</evidence>
<dbReference type="Pfam" id="PF00850">
    <property type="entry name" value="Hist_deacetyl"/>
    <property type="match status" value="1"/>
</dbReference>